<reference evidence="1" key="1">
    <citation type="submission" date="2024-08" db="EMBL/GenBank/DDBJ databases">
        <title>Lentilactobacillus sp. nov., isolated from tree bark.</title>
        <authorList>
            <person name="Phuengjayaem S."/>
            <person name="Tanasupawat S."/>
        </authorList>
    </citation>
    <scope>NUCLEOTIDE SEQUENCE</scope>
    <source>
        <strain evidence="1">SPB1-3</strain>
    </source>
</reference>
<evidence type="ECO:0000313" key="2">
    <source>
        <dbReference type="Proteomes" id="UP001149860"/>
    </source>
</evidence>
<protein>
    <submittedName>
        <fullName evidence="1">NADPH-dependent oxidoreductase</fullName>
    </submittedName>
</protein>
<organism evidence="1 2">
    <name type="scientific">Lentilactobacillus terminaliae</name>
    <dbReference type="NCBI Taxonomy" id="3003483"/>
    <lineage>
        <taxon>Bacteria</taxon>
        <taxon>Bacillati</taxon>
        <taxon>Bacillota</taxon>
        <taxon>Bacilli</taxon>
        <taxon>Lactobacillales</taxon>
        <taxon>Lactobacillaceae</taxon>
        <taxon>Lentilactobacillus</taxon>
    </lineage>
</organism>
<keyword evidence="2" id="KW-1185">Reference proteome</keyword>
<dbReference type="EMBL" id="CP168151">
    <property type="protein sequence ID" value="XFD39846.1"/>
    <property type="molecule type" value="Genomic_DNA"/>
</dbReference>
<sequence>MENSILDLINNHRSIRNFKHQSLSDEEVKTLVTAAKKASTSTFSQQYSIISVTDQEKLKEIDKITGNTHWMLSSGHYFVMVADQYRNLKIAERAGADPYILKTADKLLASVFDAGIATENLVLAAESMGMGATIMGSILNDSNKMIGLLDLPKLTFPLLGIAVGYPETIPEIKPRMPETLQHFTNGYQLDDQIGNWLPIYDDQMAKYYASRSTNSRQENFSNHIVSELSRNRKLRADLLENIVSQGFDVDGISK</sequence>
<accession>A0ACD5DFB2</accession>
<evidence type="ECO:0000313" key="1">
    <source>
        <dbReference type="EMBL" id="XFD39846.1"/>
    </source>
</evidence>
<dbReference type="Proteomes" id="UP001149860">
    <property type="component" value="Chromosome"/>
</dbReference>
<gene>
    <name evidence="1" type="ORF">O0236_000635</name>
</gene>
<proteinExistence type="predicted"/>
<name>A0ACD5DFB2_9LACO</name>